<protein>
    <submittedName>
        <fullName evidence="1">Uncharacterized protein</fullName>
    </submittedName>
</protein>
<dbReference type="OrthoDB" id="983055at2759"/>
<name>A0A9D3U7E2_9ROSI</name>
<reference evidence="1 2" key="1">
    <citation type="journal article" date="2021" name="Plant Biotechnol. J.">
        <title>Multi-omics assisted identification of the key and species-specific regulatory components of drought-tolerant mechanisms in Gossypium stocksii.</title>
        <authorList>
            <person name="Yu D."/>
            <person name="Ke L."/>
            <person name="Zhang D."/>
            <person name="Wu Y."/>
            <person name="Sun Y."/>
            <person name="Mei J."/>
            <person name="Sun J."/>
            <person name="Sun Y."/>
        </authorList>
    </citation>
    <scope>NUCLEOTIDE SEQUENCE [LARGE SCALE GENOMIC DNA]</scope>
    <source>
        <strain evidence="2">cv. E1</strain>
        <tissue evidence="1">Leaf</tissue>
    </source>
</reference>
<accession>A0A9D3U7E2</accession>
<proteinExistence type="predicted"/>
<dbReference type="AlphaFoldDB" id="A0A9D3U7E2"/>
<dbReference type="EMBL" id="JAIQCV010000013">
    <property type="protein sequence ID" value="KAH1031334.1"/>
    <property type="molecule type" value="Genomic_DNA"/>
</dbReference>
<gene>
    <name evidence="1" type="ORF">J1N35_043508</name>
</gene>
<keyword evidence="2" id="KW-1185">Reference proteome</keyword>
<dbReference type="Proteomes" id="UP000828251">
    <property type="component" value="Unassembled WGS sequence"/>
</dbReference>
<sequence length="82" mass="9832">MNILREDSVVWHRVENIGIIARMSKDTQSREGDYQRACFDSSLPQIVRMDYRRNREDKLKGIWESWDDAKKTHFRDKYGIVA</sequence>
<comment type="caution">
    <text evidence="1">The sequence shown here is derived from an EMBL/GenBank/DDBJ whole genome shotgun (WGS) entry which is preliminary data.</text>
</comment>
<organism evidence="1 2">
    <name type="scientific">Gossypium stocksii</name>
    <dbReference type="NCBI Taxonomy" id="47602"/>
    <lineage>
        <taxon>Eukaryota</taxon>
        <taxon>Viridiplantae</taxon>
        <taxon>Streptophyta</taxon>
        <taxon>Embryophyta</taxon>
        <taxon>Tracheophyta</taxon>
        <taxon>Spermatophyta</taxon>
        <taxon>Magnoliopsida</taxon>
        <taxon>eudicotyledons</taxon>
        <taxon>Gunneridae</taxon>
        <taxon>Pentapetalae</taxon>
        <taxon>rosids</taxon>
        <taxon>malvids</taxon>
        <taxon>Malvales</taxon>
        <taxon>Malvaceae</taxon>
        <taxon>Malvoideae</taxon>
        <taxon>Gossypium</taxon>
    </lineage>
</organism>
<evidence type="ECO:0000313" key="2">
    <source>
        <dbReference type="Proteomes" id="UP000828251"/>
    </source>
</evidence>
<evidence type="ECO:0000313" key="1">
    <source>
        <dbReference type="EMBL" id="KAH1031334.1"/>
    </source>
</evidence>